<sequence length="386" mass="44095">MNYLSVLAIWIFSTVGWSKAPHEGLSCPHKAVDRQSRILFSKDCSTAWVAPPSHGKMRIESTQAMVELNSQCQVLERSRNLREALLQLGTSVLDFSKVSWLIENDSKTRETPALIVNVNLELGWDRLISDFKQANPGYSVHRLDLQNKPLENDKLASYSSVFRGGHRQHYFLSLGEVCGHYDSHSKQLDLDSLNVAGVTVPYNYSVHRTLRYRAELRIRDLFKYIDSVVQVKIFFITFHARHLWTFDSDHERFKFEVLETGPHIDRDYIQSVVEATKVRLGKRVIEHGRWYRSFSNPDADTTEDLAQLLGARSQVGRALDSLMSQEVCGGRCGQTLGLLSAIQSLLSIGIAANDLEYLQNLTFKEYGDENQVHDREHYVVFTQNSE</sequence>
<protein>
    <submittedName>
        <fullName evidence="1">Uncharacterized protein</fullName>
    </submittedName>
</protein>
<proteinExistence type="predicted"/>
<dbReference type="EMBL" id="FWZT01000012">
    <property type="protein sequence ID" value="SMF39921.1"/>
    <property type="molecule type" value="Genomic_DNA"/>
</dbReference>
<dbReference type="Proteomes" id="UP000192907">
    <property type="component" value="Unassembled WGS sequence"/>
</dbReference>
<evidence type="ECO:0000313" key="2">
    <source>
        <dbReference type="Proteomes" id="UP000192907"/>
    </source>
</evidence>
<gene>
    <name evidence="1" type="ORF">SAMN06296036_11245</name>
</gene>
<dbReference type="STRING" id="1513793.SAMN06296036_11245"/>
<accession>A0A1Y6C208</accession>
<name>A0A1Y6C208_9BACT</name>
<keyword evidence="2" id="KW-1185">Reference proteome</keyword>
<dbReference type="RefSeq" id="WP_132320368.1">
    <property type="nucleotide sequence ID" value="NZ_FWZT01000012.1"/>
</dbReference>
<reference evidence="2" key="1">
    <citation type="submission" date="2017-04" db="EMBL/GenBank/DDBJ databases">
        <authorList>
            <person name="Varghese N."/>
            <person name="Submissions S."/>
        </authorList>
    </citation>
    <scope>NUCLEOTIDE SEQUENCE [LARGE SCALE GENOMIC DNA]</scope>
    <source>
        <strain evidence="2">RKEM611</strain>
    </source>
</reference>
<dbReference type="OrthoDB" id="10019255at2"/>
<dbReference type="AlphaFoldDB" id="A0A1Y6C208"/>
<evidence type="ECO:0000313" key="1">
    <source>
        <dbReference type="EMBL" id="SMF39921.1"/>
    </source>
</evidence>
<organism evidence="1 2">
    <name type="scientific">Pseudobacteriovorax antillogorgiicola</name>
    <dbReference type="NCBI Taxonomy" id="1513793"/>
    <lineage>
        <taxon>Bacteria</taxon>
        <taxon>Pseudomonadati</taxon>
        <taxon>Bdellovibrionota</taxon>
        <taxon>Oligoflexia</taxon>
        <taxon>Oligoflexales</taxon>
        <taxon>Pseudobacteriovoracaceae</taxon>
        <taxon>Pseudobacteriovorax</taxon>
    </lineage>
</organism>